<organism evidence="1 2">
    <name type="scientific">Dallia pectoralis</name>
    <name type="common">Alaska blackfish</name>
    <dbReference type="NCBI Taxonomy" id="75939"/>
    <lineage>
        <taxon>Eukaryota</taxon>
        <taxon>Metazoa</taxon>
        <taxon>Chordata</taxon>
        <taxon>Craniata</taxon>
        <taxon>Vertebrata</taxon>
        <taxon>Euteleostomi</taxon>
        <taxon>Actinopterygii</taxon>
        <taxon>Neopterygii</taxon>
        <taxon>Teleostei</taxon>
        <taxon>Protacanthopterygii</taxon>
        <taxon>Esociformes</taxon>
        <taxon>Umbridae</taxon>
        <taxon>Dallia</taxon>
    </lineage>
</organism>
<keyword evidence="2" id="KW-1185">Reference proteome</keyword>
<comment type="caution">
    <text evidence="1">The sequence shown here is derived from an EMBL/GenBank/DDBJ whole genome shotgun (WGS) entry which is preliminary data.</text>
</comment>
<proteinExistence type="predicted"/>
<protein>
    <submittedName>
        <fullName evidence="1">Uncharacterized protein</fullName>
    </submittedName>
</protein>
<dbReference type="Proteomes" id="UP001157502">
    <property type="component" value="Chromosome 26"/>
</dbReference>
<name>A0ACC2FJ29_DALPE</name>
<dbReference type="EMBL" id="CM055753">
    <property type="protein sequence ID" value="KAJ7991372.1"/>
    <property type="molecule type" value="Genomic_DNA"/>
</dbReference>
<gene>
    <name evidence="1" type="ORF">DPEC_G00283130</name>
</gene>
<evidence type="ECO:0000313" key="2">
    <source>
        <dbReference type="Proteomes" id="UP001157502"/>
    </source>
</evidence>
<sequence length="1324" mass="145972">MECLYTSMSVESSEERAVEVLGVPDEVEDELLSLYFENKGRSGGGSLVSVNRKGSLALLLFEKAEDAARVLSKRPHVLHTAELTVRKPACKDPCRLLLRGVNPGTSQELVELYVENMMGIDEDQYTLYRSPGRDLVLVHLHEAFDKDFQKLSTKISNKSLDGGHIVLEQVNQTDSVLLENLPSSITADILSLYLENQRHGQVMDVTMVTEGVARVSFHDFDSVEHVINQTHKLAGTELTIRPYFSFLQSEENSSSPLNSPLTSVNGTSDNGTINVQEDDSDDSAQTGSLPTIRTSDDSAQTGSLPTIRTSDDSAQTGSLPTASTSDDSAQTGSLPTARASDDSAQTGSLPTARTSDDSAQTGSLPTARTSDDSAQTGSLPTASTRYDSAQTGSLPTASTRDDSPSSRQTDPEPLIPDQQAAAGQGGVQHLTSPPKLLSDHITVPDKVNLTLFQLSPLPRSLQQTYPGFNIQVREDGIDMSGPYQQGLEQLKNSVIELLGSVTQAHVTFEPKKALFLAKQEVKDKVLQMLRDSGLPCEYSVFDCVVVVSSLSFSLVSQACAMLKDLLREFSIPVDREYECVLYAQEWNDFLQSLGLCTAQVSERGGQINVLTLRGLEEEKKSEMVTFLTTPIKREAVITMKPGMLKYIQTHHHQLLADMNYVSIVPLESLAMCGLRIHGDPGPCQMAEQVLRDVVSSTVTRTITVNKPGVARFLIEEGEGASILREMQAKFQVYIGMEEVHWKPLGTEDIFEAAFKMMWNHNFQRSSSDVFLQALPDLTRTVQNRNNHSASDRGLIEEAKRLFSAIDQPVDSDLSCPTTPTDVDEEDLYTAEEPSALSVDVNVEEQSPVLAEGGGEDNNSVTALVGSALDEVAQLSLAIQYSMETTKRSTVDEEEEELQKAIEMSMKMTELDPSNVMATASLPAAGSRLNQTAHESMLDAIRSANTATIYVFAGYNSDLIRVDIALNKKVNLRQHVEKLEQRGLRNLSEYQRKCLDLIKRKHAVDITIEGSTATMSGFKDFVTGAMPDMKLMLRKVSSVASDADVLQAVQWAWHDPTASGTQTVYPPEATVFMENAWKMKQKKVDILLNNQPHIINFEKMQEYNVASGKSVTISRKMLGTGDLQDQDYSPSYLPETFTINEDSDEFQDLIKEFYASIQEYHNKIKIVKIDKLMNSLLYNQYKLKRASMNQSVTDPDVERTLYHGTSENSVKEICVHGFNRSFCGKNATVYGQGVYFAVNSALSVQDQYSPPNAAGHKFVFVAKVLTGDFTKGSHSMKTAPLKDVSEIPLRYDSVADTTDNPSLFVIFNDTQAYPEYLITCQKISS</sequence>
<evidence type="ECO:0000313" key="1">
    <source>
        <dbReference type="EMBL" id="KAJ7991372.1"/>
    </source>
</evidence>
<reference evidence="1" key="1">
    <citation type="submission" date="2021-05" db="EMBL/GenBank/DDBJ databases">
        <authorList>
            <person name="Pan Q."/>
            <person name="Jouanno E."/>
            <person name="Zahm M."/>
            <person name="Klopp C."/>
            <person name="Cabau C."/>
            <person name="Louis A."/>
            <person name="Berthelot C."/>
            <person name="Parey E."/>
            <person name="Roest Crollius H."/>
            <person name="Montfort J."/>
            <person name="Robinson-Rechavi M."/>
            <person name="Bouchez O."/>
            <person name="Lampietro C."/>
            <person name="Lopez Roques C."/>
            <person name="Donnadieu C."/>
            <person name="Postlethwait J."/>
            <person name="Bobe J."/>
            <person name="Dillon D."/>
            <person name="Chandos A."/>
            <person name="von Hippel F."/>
            <person name="Guiguen Y."/>
        </authorList>
    </citation>
    <scope>NUCLEOTIDE SEQUENCE</scope>
    <source>
        <strain evidence="1">YG-Jan2019</strain>
    </source>
</reference>
<accession>A0ACC2FJ29</accession>